<evidence type="ECO:0000313" key="1">
    <source>
        <dbReference type="EMBL" id="JAD54084.1"/>
    </source>
</evidence>
<sequence>MQCILFSPDYPTVSISEALDDTVFRSPR</sequence>
<reference evidence="1" key="2">
    <citation type="journal article" date="2015" name="Data Brief">
        <title>Shoot transcriptome of the giant reed, Arundo donax.</title>
        <authorList>
            <person name="Barrero R.A."/>
            <person name="Guerrero F.D."/>
            <person name="Moolhuijzen P."/>
            <person name="Goolsby J.A."/>
            <person name="Tidwell J."/>
            <person name="Bellgard S.E."/>
            <person name="Bellgard M.I."/>
        </authorList>
    </citation>
    <scope>NUCLEOTIDE SEQUENCE</scope>
    <source>
        <tissue evidence="1">Shoot tissue taken approximately 20 cm above the soil surface</tissue>
    </source>
</reference>
<dbReference type="EMBL" id="GBRH01243811">
    <property type="protein sequence ID" value="JAD54084.1"/>
    <property type="molecule type" value="Transcribed_RNA"/>
</dbReference>
<name>A0A0A9AQT0_ARUDO</name>
<dbReference type="AlphaFoldDB" id="A0A0A9AQT0"/>
<proteinExistence type="predicted"/>
<accession>A0A0A9AQT0</accession>
<reference evidence="1" key="1">
    <citation type="submission" date="2014-09" db="EMBL/GenBank/DDBJ databases">
        <authorList>
            <person name="Magalhaes I.L.F."/>
            <person name="Oliveira U."/>
            <person name="Santos F.R."/>
            <person name="Vidigal T.H.D.A."/>
            <person name="Brescovit A.D."/>
            <person name="Santos A.J."/>
        </authorList>
    </citation>
    <scope>NUCLEOTIDE SEQUENCE</scope>
    <source>
        <tissue evidence="1">Shoot tissue taken approximately 20 cm above the soil surface</tissue>
    </source>
</reference>
<organism evidence="1">
    <name type="scientific">Arundo donax</name>
    <name type="common">Giant reed</name>
    <name type="synonym">Donax arundinaceus</name>
    <dbReference type="NCBI Taxonomy" id="35708"/>
    <lineage>
        <taxon>Eukaryota</taxon>
        <taxon>Viridiplantae</taxon>
        <taxon>Streptophyta</taxon>
        <taxon>Embryophyta</taxon>
        <taxon>Tracheophyta</taxon>
        <taxon>Spermatophyta</taxon>
        <taxon>Magnoliopsida</taxon>
        <taxon>Liliopsida</taxon>
        <taxon>Poales</taxon>
        <taxon>Poaceae</taxon>
        <taxon>PACMAD clade</taxon>
        <taxon>Arundinoideae</taxon>
        <taxon>Arundineae</taxon>
        <taxon>Arundo</taxon>
    </lineage>
</organism>
<protein>
    <submittedName>
        <fullName evidence="1">Uncharacterized protein</fullName>
    </submittedName>
</protein>